<dbReference type="CDD" id="cd02872">
    <property type="entry name" value="GH18_chitolectin_chitotriosidase"/>
    <property type="match status" value="1"/>
</dbReference>
<evidence type="ECO:0000256" key="8">
    <source>
        <dbReference type="ARBA" id="ARBA00023157"/>
    </source>
</evidence>
<name>A0A182NNJ9_9DIPT</name>
<dbReference type="AlphaFoldDB" id="A0A182NNJ9"/>
<dbReference type="EnsemblMetazoa" id="ADIR009234-RA">
    <property type="protein sequence ID" value="ADIR009234-PA"/>
    <property type="gene ID" value="ADIR009234"/>
</dbReference>
<dbReference type="InterPro" id="IPR029070">
    <property type="entry name" value="Chitinase_insertion_sf"/>
</dbReference>
<keyword evidence="11" id="KW-0624">Polysaccharide degradation</keyword>
<keyword evidence="9" id="KW-0119">Carbohydrate metabolism</keyword>
<dbReference type="SUPFAM" id="SSF54556">
    <property type="entry name" value="Chitinase insertion domain"/>
    <property type="match status" value="1"/>
</dbReference>
<dbReference type="PANTHER" id="PTHR11177">
    <property type="entry name" value="CHITINASE"/>
    <property type="match status" value="1"/>
</dbReference>
<dbReference type="InterPro" id="IPR011583">
    <property type="entry name" value="Chitinase_II/V-like_cat"/>
</dbReference>
<keyword evidence="5" id="KW-0732">Signal</keyword>
<dbReference type="InterPro" id="IPR001223">
    <property type="entry name" value="Glyco_hydro18_cat"/>
</dbReference>
<dbReference type="PROSITE" id="PS51910">
    <property type="entry name" value="GH18_2"/>
    <property type="match status" value="1"/>
</dbReference>
<dbReference type="SMART" id="SM00636">
    <property type="entry name" value="Glyco_18"/>
    <property type="match status" value="1"/>
</dbReference>
<keyword evidence="6" id="KW-0378">Hydrolase</keyword>
<evidence type="ECO:0000313" key="14">
    <source>
        <dbReference type="EnsemblMetazoa" id="ADIR009234-PA"/>
    </source>
</evidence>
<keyword evidence="10" id="KW-0326">Glycosidase</keyword>
<evidence type="ECO:0000256" key="12">
    <source>
        <dbReference type="SAM" id="Phobius"/>
    </source>
</evidence>
<keyword evidence="12" id="KW-0812">Transmembrane</keyword>
<feature type="domain" description="GH18" evidence="13">
    <location>
        <begin position="68"/>
        <end position="439"/>
    </location>
</feature>
<keyword evidence="12" id="KW-1133">Transmembrane helix</keyword>
<proteinExistence type="inferred from homology"/>
<protein>
    <recommendedName>
        <fullName evidence="3">chitinase</fullName>
        <ecNumber evidence="3">3.2.1.14</ecNumber>
    </recommendedName>
</protein>
<feature type="transmembrane region" description="Helical" evidence="12">
    <location>
        <begin position="46"/>
        <end position="66"/>
    </location>
</feature>
<evidence type="ECO:0000256" key="10">
    <source>
        <dbReference type="ARBA" id="ARBA00023295"/>
    </source>
</evidence>
<evidence type="ECO:0000256" key="11">
    <source>
        <dbReference type="ARBA" id="ARBA00023326"/>
    </source>
</evidence>
<keyword evidence="12" id="KW-0472">Membrane</keyword>
<dbReference type="GO" id="GO:0005576">
    <property type="term" value="C:extracellular region"/>
    <property type="evidence" value="ECO:0007669"/>
    <property type="project" value="TreeGrafter"/>
</dbReference>
<comment type="similarity">
    <text evidence="2">Belongs to the glycosyl hydrolase 18 family. Chitinase class II subfamily.</text>
</comment>
<dbReference type="Pfam" id="PF00704">
    <property type="entry name" value="Glyco_hydro_18"/>
    <property type="match status" value="1"/>
</dbReference>
<comment type="catalytic activity">
    <reaction evidence="1">
        <text>Random endo-hydrolysis of N-acetyl-beta-D-glucosaminide (1-&gt;4)-beta-linkages in chitin and chitodextrins.</text>
        <dbReference type="EC" id="3.2.1.14"/>
    </reaction>
</comment>
<evidence type="ECO:0000256" key="9">
    <source>
        <dbReference type="ARBA" id="ARBA00023277"/>
    </source>
</evidence>
<dbReference type="Gene3D" id="3.20.20.80">
    <property type="entry name" value="Glycosidases"/>
    <property type="match status" value="1"/>
</dbReference>
<dbReference type="GO" id="GO:0006032">
    <property type="term" value="P:chitin catabolic process"/>
    <property type="evidence" value="ECO:0007669"/>
    <property type="project" value="UniProtKB-KW"/>
</dbReference>
<dbReference type="GO" id="GO:0008061">
    <property type="term" value="F:chitin binding"/>
    <property type="evidence" value="ECO:0007669"/>
    <property type="project" value="UniProtKB-KW"/>
</dbReference>
<dbReference type="InterPro" id="IPR050314">
    <property type="entry name" value="Glycosyl_Hydrlase_18"/>
</dbReference>
<dbReference type="Proteomes" id="UP000075884">
    <property type="component" value="Unassembled WGS sequence"/>
</dbReference>
<evidence type="ECO:0000313" key="15">
    <source>
        <dbReference type="Proteomes" id="UP000075884"/>
    </source>
</evidence>
<dbReference type="STRING" id="7168.A0A182NNJ9"/>
<keyword evidence="15" id="KW-1185">Reference proteome</keyword>
<dbReference type="FunFam" id="3.10.50.10:FF:000004">
    <property type="entry name" value="Chitinase 5"/>
    <property type="match status" value="1"/>
</dbReference>
<evidence type="ECO:0000256" key="4">
    <source>
        <dbReference type="ARBA" id="ARBA00022669"/>
    </source>
</evidence>
<evidence type="ECO:0000256" key="6">
    <source>
        <dbReference type="ARBA" id="ARBA00022801"/>
    </source>
</evidence>
<evidence type="ECO:0000256" key="5">
    <source>
        <dbReference type="ARBA" id="ARBA00022729"/>
    </source>
</evidence>
<evidence type="ECO:0000256" key="3">
    <source>
        <dbReference type="ARBA" id="ARBA00012729"/>
    </source>
</evidence>
<organism evidence="14 15">
    <name type="scientific">Anopheles dirus</name>
    <dbReference type="NCBI Taxonomy" id="7168"/>
    <lineage>
        <taxon>Eukaryota</taxon>
        <taxon>Metazoa</taxon>
        <taxon>Ecdysozoa</taxon>
        <taxon>Arthropoda</taxon>
        <taxon>Hexapoda</taxon>
        <taxon>Insecta</taxon>
        <taxon>Pterygota</taxon>
        <taxon>Neoptera</taxon>
        <taxon>Endopterygota</taxon>
        <taxon>Diptera</taxon>
        <taxon>Nematocera</taxon>
        <taxon>Culicoidea</taxon>
        <taxon>Culicidae</taxon>
        <taxon>Anophelinae</taxon>
        <taxon>Anopheles</taxon>
    </lineage>
</organism>
<dbReference type="PANTHER" id="PTHR11177:SF360">
    <property type="entry name" value="CHITINASE 4-RELATED"/>
    <property type="match status" value="1"/>
</dbReference>
<reference evidence="14" key="2">
    <citation type="submission" date="2020-05" db="UniProtKB">
        <authorList>
            <consortium name="EnsemblMetazoa"/>
        </authorList>
    </citation>
    <scope>IDENTIFICATION</scope>
    <source>
        <strain evidence="14">WRAIR2</strain>
    </source>
</reference>
<dbReference type="VEuPathDB" id="VectorBase:ADIR009234"/>
<evidence type="ECO:0000256" key="2">
    <source>
        <dbReference type="ARBA" id="ARBA00009121"/>
    </source>
</evidence>
<dbReference type="Gene3D" id="3.10.50.10">
    <property type="match status" value="1"/>
</dbReference>
<reference evidence="15" key="1">
    <citation type="submission" date="2013-03" db="EMBL/GenBank/DDBJ databases">
        <title>The Genome Sequence of Anopheles dirus WRAIR2.</title>
        <authorList>
            <consortium name="The Broad Institute Genomics Platform"/>
            <person name="Neafsey D.E."/>
            <person name="Walton C."/>
            <person name="Walker B."/>
            <person name="Young S.K."/>
            <person name="Zeng Q."/>
            <person name="Gargeya S."/>
            <person name="Fitzgerald M."/>
            <person name="Haas B."/>
            <person name="Abouelleil A."/>
            <person name="Allen A.W."/>
            <person name="Alvarado L."/>
            <person name="Arachchi H.M."/>
            <person name="Berlin A.M."/>
            <person name="Chapman S.B."/>
            <person name="Gainer-Dewar J."/>
            <person name="Goldberg J."/>
            <person name="Griggs A."/>
            <person name="Gujja S."/>
            <person name="Hansen M."/>
            <person name="Howarth C."/>
            <person name="Imamovic A."/>
            <person name="Ireland A."/>
            <person name="Larimer J."/>
            <person name="McCowan C."/>
            <person name="Murphy C."/>
            <person name="Pearson M."/>
            <person name="Poon T.W."/>
            <person name="Priest M."/>
            <person name="Roberts A."/>
            <person name="Saif S."/>
            <person name="Shea T."/>
            <person name="Sisk P."/>
            <person name="Sykes S."/>
            <person name="Wortman J."/>
            <person name="Nusbaum C."/>
            <person name="Birren B."/>
        </authorList>
    </citation>
    <scope>NUCLEOTIDE SEQUENCE [LARGE SCALE GENOMIC DNA]</scope>
    <source>
        <strain evidence="15">WRAIR2</strain>
    </source>
</reference>
<dbReference type="GO" id="GO:0000272">
    <property type="term" value="P:polysaccharide catabolic process"/>
    <property type="evidence" value="ECO:0007669"/>
    <property type="project" value="UniProtKB-KW"/>
</dbReference>
<keyword evidence="4" id="KW-0147">Chitin-binding</keyword>
<keyword evidence="8" id="KW-1015">Disulfide bond</keyword>
<dbReference type="InterPro" id="IPR017853">
    <property type="entry name" value="GH"/>
</dbReference>
<dbReference type="SUPFAM" id="SSF51445">
    <property type="entry name" value="(Trans)glycosidases"/>
    <property type="match status" value="1"/>
</dbReference>
<accession>A0A182NNJ9</accession>
<evidence type="ECO:0000256" key="7">
    <source>
        <dbReference type="ARBA" id="ARBA00023024"/>
    </source>
</evidence>
<dbReference type="GO" id="GO:0008843">
    <property type="term" value="F:endochitinase activity"/>
    <property type="evidence" value="ECO:0007669"/>
    <property type="project" value="UniProtKB-EC"/>
</dbReference>
<keyword evidence="7" id="KW-0146">Chitin degradation</keyword>
<evidence type="ECO:0000256" key="1">
    <source>
        <dbReference type="ARBA" id="ARBA00000822"/>
    </source>
</evidence>
<evidence type="ECO:0000259" key="13">
    <source>
        <dbReference type="PROSITE" id="PS51910"/>
    </source>
</evidence>
<sequence>YLRFKADVSIPTFDYLTNLIARRTIPEPVHASVNWQSLWNNRTMGIMVRVVLLCFALLAAFSQAAARKPVLCYYSSWSTYRPGRGQFNVEHIDPFLCTHLLYAFFGVDDTGAVTILDPWLDLEDGGGRGNIRRFNELRHVNPNLKTLAAVGGASVDPVIFSQIAASASLREAFARNAREFCQVHGFDGVDIGWEFPAMHEGNTANDKANFVLMLSQLATELRSHGLLVTGALAASETIASVAYDISGIVPHLDLINLMAYDFNGAWNSFTGHNAPLFAGPSDQNDFQRLLNVDHSINYWLQQGAPASKLVLGVPAYGRTFTLSDAALNGLRAPSEGPGWAGPYTAQPGYIAYHEVCAYFLPGMSWQRVWEPAQRIPYGFSEHQWVGYDDRDSILEKCSYVNSRNLAGVMIWAIDMDDFHGYCGTSPALAPALRRFHRSTAPGRGRRCGSLAKCE</sequence>
<dbReference type="EC" id="3.2.1.14" evidence="3"/>